<accession>X1L9L3</accession>
<protein>
    <submittedName>
        <fullName evidence="1">Uncharacterized protein</fullName>
    </submittedName>
</protein>
<dbReference type="Gene3D" id="1.25.40.10">
    <property type="entry name" value="Tetratricopeptide repeat domain"/>
    <property type="match status" value="2"/>
</dbReference>
<dbReference type="InterPro" id="IPR011990">
    <property type="entry name" value="TPR-like_helical_dom_sf"/>
</dbReference>
<dbReference type="EMBL" id="BARV01008061">
    <property type="protein sequence ID" value="GAI15992.1"/>
    <property type="molecule type" value="Genomic_DNA"/>
</dbReference>
<sequence length="262" mass="29541">MLTVADSGLKELSSQPWDFMPIATDLFIRCGQLDRAADCITKMNQKDVAPVEVAFLEGRVAAERGRLYEAIKYWQQSMALGIGNKQWMVNKYPQVRLLLSSALWRLGNTQLALGHLRTLVSERPNLFSGRLALAKLLAQTRNWAEAAEHAETAKRLWPGNPEPALLYVQARMQLLPESSTNENAQMWQDIETRLSELEKDTDGALEVKLLQFQFALQQRNFTDAQALVTQLKKDHPSQIRIAMAEAKLLAAQDKINEAISIL</sequence>
<name>X1L9L3_9ZZZZ</name>
<dbReference type="Pfam" id="PF13432">
    <property type="entry name" value="TPR_16"/>
    <property type="match status" value="1"/>
</dbReference>
<gene>
    <name evidence="1" type="ORF">S06H3_16308</name>
</gene>
<proteinExistence type="predicted"/>
<evidence type="ECO:0000313" key="1">
    <source>
        <dbReference type="EMBL" id="GAI15992.1"/>
    </source>
</evidence>
<reference evidence="1" key="1">
    <citation type="journal article" date="2014" name="Front. Microbiol.">
        <title>High frequency of phylogenetically diverse reductive dehalogenase-homologous genes in deep subseafloor sedimentary metagenomes.</title>
        <authorList>
            <person name="Kawai M."/>
            <person name="Futagami T."/>
            <person name="Toyoda A."/>
            <person name="Takaki Y."/>
            <person name="Nishi S."/>
            <person name="Hori S."/>
            <person name="Arai W."/>
            <person name="Tsubouchi T."/>
            <person name="Morono Y."/>
            <person name="Uchiyama I."/>
            <person name="Ito T."/>
            <person name="Fujiyama A."/>
            <person name="Inagaki F."/>
            <person name="Takami H."/>
        </authorList>
    </citation>
    <scope>NUCLEOTIDE SEQUENCE</scope>
    <source>
        <strain evidence="1">Expedition CK06-06</strain>
    </source>
</reference>
<dbReference type="SUPFAM" id="SSF48452">
    <property type="entry name" value="TPR-like"/>
    <property type="match status" value="1"/>
</dbReference>
<comment type="caution">
    <text evidence="1">The sequence shown here is derived from an EMBL/GenBank/DDBJ whole genome shotgun (WGS) entry which is preliminary data.</text>
</comment>
<organism evidence="1">
    <name type="scientific">marine sediment metagenome</name>
    <dbReference type="NCBI Taxonomy" id="412755"/>
    <lineage>
        <taxon>unclassified sequences</taxon>
        <taxon>metagenomes</taxon>
        <taxon>ecological metagenomes</taxon>
    </lineage>
</organism>
<feature type="non-terminal residue" evidence="1">
    <location>
        <position position="262"/>
    </location>
</feature>
<dbReference type="AlphaFoldDB" id="X1L9L3"/>